<dbReference type="InterPro" id="IPR036396">
    <property type="entry name" value="Cyt_P450_sf"/>
</dbReference>
<dbReference type="InterPro" id="IPR050121">
    <property type="entry name" value="Cytochrome_P450_monoxygenase"/>
</dbReference>
<dbReference type="SUPFAM" id="SSF48264">
    <property type="entry name" value="Cytochrome P450"/>
    <property type="match status" value="1"/>
</dbReference>
<dbReference type="InterPro" id="IPR001128">
    <property type="entry name" value="Cyt_P450"/>
</dbReference>
<evidence type="ECO:0000256" key="14">
    <source>
        <dbReference type="SAM" id="Phobius"/>
    </source>
</evidence>
<evidence type="ECO:0000256" key="2">
    <source>
        <dbReference type="ARBA" id="ARBA00004370"/>
    </source>
</evidence>
<evidence type="ECO:0000256" key="9">
    <source>
        <dbReference type="ARBA" id="ARBA00023002"/>
    </source>
</evidence>
<dbReference type="PANTHER" id="PTHR24305:SF166">
    <property type="entry name" value="CYTOCHROME P450 12A4, MITOCHONDRIAL-RELATED"/>
    <property type="match status" value="1"/>
</dbReference>
<keyword evidence="9" id="KW-0560">Oxidoreductase</keyword>
<dbReference type="CDD" id="cd11069">
    <property type="entry name" value="CYP_FUM15-like"/>
    <property type="match status" value="1"/>
</dbReference>
<feature type="binding site" description="axial binding residue" evidence="13">
    <location>
        <position position="493"/>
    </location>
    <ligand>
        <name>heme</name>
        <dbReference type="ChEBI" id="CHEBI:30413"/>
    </ligand>
    <ligandPart>
        <name>Fe</name>
        <dbReference type="ChEBI" id="CHEBI:18248"/>
    </ligandPart>
</feature>
<evidence type="ECO:0000256" key="6">
    <source>
        <dbReference type="ARBA" id="ARBA00022692"/>
    </source>
</evidence>
<dbReference type="GO" id="GO:0020037">
    <property type="term" value="F:heme binding"/>
    <property type="evidence" value="ECO:0007669"/>
    <property type="project" value="InterPro"/>
</dbReference>
<keyword evidence="7 13" id="KW-0479">Metal-binding</keyword>
<evidence type="ECO:0000256" key="1">
    <source>
        <dbReference type="ARBA" id="ARBA00001971"/>
    </source>
</evidence>
<dbReference type="GO" id="GO:0016705">
    <property type="term" value="F:oxidoreductase activity, acting on paired donors, with incorporation or reduction of molecular oxygen"/>
    <property type="evidence" value="ECO:0007669"/>
    <property type="project" value="InterPro"/>
</dbReference>
<evidence type="ECO:0000256" key="5">
    <source>
        <dbReference type="ARBA" id="ARBA00022617"/>
    </source>
</evidence>
<comment type="caution">
    <text evidence="15">The sequence shown here is derived from an EMBL/GenBank/DDBJ whole genome shotgun (WGS) entry which is preliminary data.</text>
</comment>
<dbReference type="PRINTS" id="PR00463">
    <property type="entry name" value="EP450I"/>
</dbReference>
<dbReference type="GO" id="GO:0004497">
    <property type="term" value="F:monooxygenase activity"/>
    <property type="evidence" value="ECO:0007669"/>
    <property type="project" value="UniProtKB-KW"/>
</dbReference>
<name>A0AAD7E0S8_9AGAR</name>
<keyword evidence="5 13" id="KW-0349">Heme</keyword>
<dbReference type="Pfam" id="PF00067">
    <property type="entry name" value="p450"/>
    <property type="match status" value="1"/>
</dbReference>
<sequence>MSPAMPTASVDAQSLFQARYLPWILGGKSFGYAVYVVLYRSIIYPRFFSPLRNVPGPSLRNPILGNYLTIVQNETCIPQREWAKVHGPVVRMMGLFGKERLIFLSPDALYQIFVKDWLEFPRPQFLRDILGLVAGYGLLTVTGDEHKQLRRAMNPAFSIPNLTAQTDMYYEPIEGLVELLKEQIKAEPSPEAGKVFPVYEWMGKVTLDIICETAFGYKTDCLHNPHNELAVAYEQLLELQSGPNLAKLVAIMSIPGAARLSQSEWLYRRRRLLGKLSIISNFETLVDSMYRIRAISAAMLREKTADLSVSPDDISTKKDIMSLLVRARKVELDAGSTDTMSDTAMVDQVLTFLGAGHETTATGLSWTLWLLANDPESQRRLREEITPIYTANPRPDYRTIKSLTWLDCVVNESLRVLPPVPLTIRVAEKTDYIGGVLVPKGTVIYIPIRVINTWKEVWGDDAEEFHPARWLSLSKAYNPVFSHFSFITGPHACIGKTMAVNEMKAVLVALIANFEFAPAYPGQIAHPAAAITMKPSDNMPLRVTRVAGKA</sequence>
<feature type="transmembrane region" description="Helical" evidence="14">
    <location>
        <begin position="20"/>
        <end position="39"/>
    </location>
</feature>
<dbReference type="InterPro" id="IPR002401">
    <property type="entry name" value="Cyt_P450_E_grp-I"/>
</dbReference>
<dbReference type="GO" id="GO:0005506">
    <property type="term" value="F:iron ion binding"/>
    <property type="evidence" value="ECO:0007669"/>
    <property type="project" value="InterPro"/>
</dbReference>
<organism evidence="15 16">
    <name type="scientific">Mycena pura</name>
    <dbReference type="NCBI Taxonomy" id="153505"/>
    <lineage>
        <taxon>Eukaryota</taxon>
        <taxon>Fungi</taxon>
        <taxon>Dikarya</taxon>
        <taxon>Basidiomycota</taxon>
        <taxon>Agaricomycotina</taxon>
        <taxon>Agaricomycetes</taxon>
        <taxon>Agaricomycetidae</taxon>
        <taxon>Agaricales</taxon>
        <taxon>Marasmiineae</taxon>
        <taxon>Mycenaceae</taxon>
        <taxon>Mycena</taxon>
    </lineage>
</organism>
<gene>
    <name evidence="15" type="ORF">GGX14DRAFT_549008</name>
</gene>
<comment type="pathway">
    <text evidence="3">Secondary metabolite biosynthesis; terpenoid biosynthesis.</text>
</comment>
<proteinExistence type="inferred from homology"/>
<evidence type="ECO:0000313" key="16">
    <source>
        <dbReference type="Proteomes" id="UP001219525"/>
    </source>
</evidence>
<evidence type="ECO:0000256" key="7">
    <source>
        <dbReference type="ARBA" id="ARBA00022723"/>
    </source>
</evidence>
<evidence type="ECO:0000256" key="12">
    <source>
        <dbReference type="ARBA" id="ARBA00023136"/>
    </source>
</evidence>
<evidence type="ECO:0000256" key="4">
    <source>
        <dbReference type="ARBA" id="ARBA00010617"/>
    </source>
</evidence>
<keyword evidence="16" id="KW-1185">Reference proteome</keyword>
<reference evidence="15" key="1">
    <citation type="submission" date="2023-03" db="EMBL/GenBank/DDBJ databases">
        <title>Massive genome expansion in bonnet fungi (Mycena s.s.) driven by repeated elements and novel gene families across ecological guilds.</title>
        <authorList>
            <consortium name="Lawrence Berkeley National Laboratory"/>
            <person name="Harder C.B."/>
            <person name="Miyauchi S."/>
            <person name="Viragh M."/>
            <person name="Kuo A."/>
            <person name="Thoen E."/>
            <person name="Andreopoulos B."/>
            <person name="Lu D."/>
            <person name="Skrede I."/>
            <person name="Drula E."/>
            <person name="Henrissat B."/>
            <person name="Morin E."/>
            <person name="Kohler A."/>
            <person name="Barry K."/>
            <person name="LaButti K."/>
            <person name="Morin E."/>
            <person name="Salamov A."/>
            <person name="Lipzen A."/>
            <person name="Mereny Z."/>
            <person name="Hegedus B."/>
            <person name="Baldrian P."/>
            <person name="Stursova M."/>
            <person name="Weitz H."/>
            <person name="Taylor A."/>
            <person name="Grigoriev I.V."/>
            <person name="Nagy L.G."/>
            <person name="Martin F."/>
            <person name="Kauserud H."/>
        </authorList>
    </citation>
    <scope>NUCLEOTIDE SEQUENCE</scope>
    <source>
        <strain evidence="15">9144</strain>
    </source>
</reference>
<evidence type="ECO:0000256" key="11">
    <source>
        <dbReference type="ARBA" id="ARBA00023033"/>
    </source>
</evidence>
<evidence type="ECO:0000256" key="8">
    <source>
        <dbReference type="ARBA" id="ARBA00022989"/>
    </source>
</evidence>
<keyword evidence="6 14" id="KW-0812">Transmembrane</keyword>
<keyword evidence="11" id="KW-0503">Monooxygenase</keyword>
<dbReference type="GO" id="GO:0016020">
    <property type="term" value="C:membrane"/>
    <property type="evidence" value="ECO:0007669"/>
    <property type="project" value="UniProtKB-SubCell"/>
</dbReference>
<comment type="cofactor">
    <cofactor evidence="1 13">
        <name>heme</name>
        <dbReference type="ChEBI" id="CHEBI:30413"/>
    </cofactor>
</comment>
<evidence type="ECO:0000256" key="13">
    <source>
        <dbReference type="PIRSR" id="PIRSR602401-1"/>
    </source>
</evidence>
<keyword evidence="10 13" id="KW-0408">Iron</keyword>
<dbReference type="AlphaFoldDB" id="A0AAD7E0S8"/>
<accession>A0AAD7E0S8</accession>
<dbReference type="PRINTS" id="PR00385">
    <property type="entry name" value="P450"/>
</dbReference>
<dbReference type="Proteomes" id="UP001219525">
    <property type="component" value="Unassembled WGS sequence"/>
</dbReference>
<evidence type="ECO:0000313" key="15">
    <source>
        <dbReference type="EMBL" id="KAJ7223114.1"/>
    </source>
</evidence>
<keyword evidence="8 14" id="KW-1133">Transmembrane helix</keyword>
<evidence type="ECO:0000256" key="3">
    <source>
        <dbReference type="ARBA" id="ARBA00004721"/>
    </source>
</evidence>
<evidence type="ECO:0000256" key="10">
    <source>
        <dbReference type="ARBA" id="ARBA00023004"/>
    </source>
</evidence>
<keyword evidence="12 14" id="KW-0472">Membrane</keyword>
<dbReference type="Gene3D" id="1.10.630.10">
    <property type="entry name" value="Cytochrome P450"/>
    <property type="match status" value="1"/>
</dbReference>
<comment type="subcellular location">
    <subcellularLocation>
        <location evidence="2">Membrane</location>
    </subcellularLocation>
</comment>
<comment type="similarity">
    <text evidence="4">Belongs to the cytochrome P450 family.</text>
</comment>
<dbReference type="EMBL" id="JARJCW010000006">
    <property type="protein sequence ID" value="KAJ7223114.1"/>
    <property type="molecule type" value="Genomic_DNA"/>
</dbReference>
<dbReference type="PANTHER" id="PTHR24305">
    <property type="entry name" value="CYTOCHROME P450"/>
    <property type="match status" value="1"/>
</dbReference>
<protein>
    <submittedName>
        <fullName evidence="15">Cytochrome P450</fullName>
    </submittedName>
</protein>